<reference evidence="1" key="1">
    <citation type="submission" date="2020-04" db="EMBL/GenBank/DDBJ databases">
        <authorList>
            <person name="Chiriac C."/>
            <person name="Salcher M."/>
            <person name="Ghai R."/>
            <person name="Kavagutti S V."/>
        </authorList>
    </citation>
    <scope>NUCLEOTIDE SEQUENCE</scope>
</reference>
<evidence type="ECO:0000313" key="1">
    <source>
        <dbReference type="EMBL" id="CAB4121245.1"/>
    </source>
</evidence>
<dbReference type="EMBL" id="LR796140">
    <property type="protein sequence ID" value="CAB4121245.1"/>
    <property type="molecule type" value="Genomic_DNA"/>
</dbReference>
<protein>
    <submittedName>
        <fullName evidence="1">Uncharacterized protein</fullName>
    </submittedName>
</protein>
<name>A0A6J5KI72_9CAUD</name>
<proteinExistence type="predicted"/>
<gene>
    <name evidence="1" type="ORF">UFOVP9_38</name>
</gene>
<organism evidence="1">
    <name type="scientific">uncultured Caudovirales phage</name>
    <dbReference type="NCBI Taxonomy" id="2100421"/>
    <lineage>
        <taxon>Viruses</taxon>
        <taxon>Duplodnaviria</taxon>
        <taxon>Heunggongvirae</taxon>
        <taxon>Uroviricota</taxon>
        <taxon>Caudoviricetes</taxon>
        <taxon>Peduoviridae</taxon>
        <taxon>Maltschvirus</taxon>
        <taxon>Maltschvirus maltsch</taxon>
    </lineage>
</organism>
<accession>A0A6J5KI72</accession>
<sequence>MNKKFKLPYIKLEKLLSALDVNRYKSGVSTFEKDLETFILSVVMNRDAQYAERGKRPDLMKVLELDAKDLGLELVNACTNCNGMSKCHK</sequence>